<dbReference type="Proteomes" id="UP000799537">
    <property type="component" value="Unassembled WGS sequence"/>
</dbReference>
<dbReference type="GeneID" id="54560340"/>
<feature type="region of interest" description="Disordered" evidence="1">
    <location>
        <begin position="1"/>
        <end position="28"/>
    </location>
</feature>
<feature type="compositionally biased region" description="Basic and acidic residues" evidence="1">
    <location>
        <begin position="218"/>
        <end position="228"/>
    </location>
</feature>
<gene>
    <name evidence="2" type="ORF">M409DRAFT_24055</name>
</gene>
<name>A0A6A6CJ89_ZASCE</name>
<sequence>MAIEAPDPSKTWRYSATAKRKKTARKSQPRKLRVNHFMKLPPELRNNIYELVLVDNTKPQQIRSSKRKDPALLRFSLIVSVNNLEILRCWLQYIKETCGKIKGRLCVKGFKMEELGKLLPLMQIAYEGMELREVITDHHRSQDSLGTLRSVATLGMRAREEQWNTMKVELAFDEWMLDLTEKKGMLFKLVSSMEDSKLAKMSTSRKTIKPADILNTGEGKDDLDRDFIEDSPDPTCREDDVSSEEGLGRKRANGWTSIN</sequence>
<protein>
    <submittedName>
        <fullName evidence="2">Uncharacterized protein</fullName>
    </submittedName>
</protein>
<evidence type="ECO:0000256" key="1">
    <source>
        <dbReference type="SAM" id="MobiDB-lite"/>
    </source>
</evidence>
<dbReference type="AlphaFoldDB" id="A0A6A6CJ89"/>
<accession>A0A6A6CJ89</accession>
<evidence type="ECO:0000313" key="2">
    <source>
        <dbReference type="EMBL" id="KAF2165769.1"/>
    </source>
</evidence>
<evidence type="ECO:0000313" key="3">
    <source>
        <dbReference type="Proteomes" id="UP000799537"/>
    </source>
</evidence>
<feature type="compositionally biased region" description="Basic residues" evidence="1">
    <location>
        <begin position="18"/>
        <end position="28"/>
    </location>
</feature>
<feature type="region of interest" description="Disordered" evidence="1">
    <location>
        <begin position="209"/>
        <end position="259"/>
    </location>
</feature>
<organism evidence="2 3">
    <name type="scientific">Zasmidium cellare ATCC 36951</name>
    <dbReference type="NCBI Taxonomy" id="1080233"/>
    <lineage>
        <taxon>Eukaryota</taxon>
        <taxon>Fungi</taxon>
        <taxon>Dikarya</taxon>
        <taxon>Ascomycota</taxon>
        <taxon>Pezizomycotina</taxon>
        <taxon>Dothideomycetes</taxon>
        <taxon>Dothideomycetidae</taxon>
        <taxon>Mycosphaerellales</taxon>
        <taxon>Mycosphaerellaceae</taxon>
        <taxon>Zasmidium</taxon>
    </lineage>
</organism>
<dbReference type="RefSeq" id="XP_033666658.1">
    <property type="nucleotide sequence ID" value="XM_033807068.1"/>
</dbReference>
<reference evidence="2" key="1">
    <citation type="journal article" date="2020" name="Stud. Mycol.">
        <title>101 Dothideomycetes genomes: a test case for predicting lifestyles and emergence of pathogens.</title>
        <authorList>
            <person name="Haridas S."/>
            <person name="Albert R."/>
            <person name="Binder M."/>
            <person name="Bloem J."/>
            <person name="Labutti K."/>
            <person name="Salamov A."/>
            <person name="Andreopoulos B."/>
            <person name="Baker S."/>
            <person name="Barry K."/>
            <person name="Bills G."/>
            <person name="Bluhm B."/>
            <person name="Cannon C."/>
            <person name="Castanera R."/>
            <person name="Culley D."/>
            <person name="Daum C."/>
            <person name="Ezra D."/>
            <person name="Gonzalez J."/>
            <person name="Henrissat B."/>
            <person name="Kuo A."/>
            <person name="Liang C."/>
            <person name="Lipzen A."/>
            <person name="Lutzoni F."/>
            <person name="Magnuson J."/>
            <person name="Mondo S."/>
            <person name="Nolan M."/>
            <person name="Ohm R."/>
            <person name="Pangilinan J."/>
            <person name="Park H.-J."/>
            <person name="Ramirez L."/>
            <person name="Alfaro M."/>
            <person name="Sun H."/>
            <person name="Tritt A."/>
            <person name="Yoshinaga Y."/>
            <person name="Zwiers L.-H."/>
            <person name="Turgeon B."/>
            <person name="Goodwin S."/>
            <person name="Spatafora J."/>
            <person name="Crous P."/>
            <person name="Grigoriev I."/>
        </authorList>
    </citation>
    <scope>NUCLEOTIDE SEQUENCE</scope>
    <source>
        <strain evidence="2">ATCC 36951</strain>
    </source>
</reference>
<proteinExistence type="predicted"/>
<dbReference type="EMBL" id="ML993599">
    <property type="protein sequence ID" value="KAF2165769.1"/>
    <property type="molecule type" value="Genomic_DNA"/>
</dbReference>
<keyword evidence="3" id="KW-1185">Reference proteome</keyword>